<feature type="non-terminal residue" evidence="1">
    <location>
        <position position="89"/>
    </location>
</feature>
<accession>A0A5J4TUN9</accession>
<proteinExistence type="predicted"/>
<dbReference type="AlphaFoldDB" id="A0A5J4TUN9"/>
<name>A0A5J4TUN9_9EUKA</name>
<protein>
    <submittedName>
        <fullName evidence="1">Uncharacterized protein</fullName>
    </submittedName>
</protein>
<evidence type="ECO:0000313" key="1">
    <source>
        <dbReference type="EMBL" id="KAA6362216.1"/>
    </source>
</evidence>
<organism evidence="1 2">
    <name type="scientific">Streblomastix strix</name>
    <dbReference type="NCBI Taxonomy" id="222440"/>
    <lineage>
        <taxon>Eukaryota</taxon>
        <taxon>Metamonada</taxon>
        <taxon>Preaxostyla</taxon>
        <taxon>Oxymonadida</taxon>
        <taxon>Streblomastigidae</taxon>
        <taxon>Streblomastix</taxon>
    </lineage>
</organism>
<reference evidence="1 2" key="1">
    <citation type="submission" date="2019-03" db="EMBL/GenBank/DDBJ databases">
        <title>Single cell metagenomics reveals metabolic interactions within the superorganism composed of flagellate Streblomastix strix and complex community of Bacteroidetes bacteria on its surface.</title>
        <authorList>
            <person name="Treitli S.C."/>
            <person name="Kolisko M."/>
            <person name="Husnik F."/>
            <person name="Keeling P."/>
            <person name="Hampl V."/>
        </authorList>
    </citation>
    <scope>NUCLEOTIDE SEQUENCE [LARGE SCALE GENOMIC DNA]</scope>
    <source>
        <strain evidence="1">ST1C</strain>
    </source>
</reference>
<comment type="caution">
    <text evidence="1">The sequence shown here is derived from an EMBL/GenBank/DDBJ whole genome shotgun (WGS) entry which is preliminary data.</text>
</comment>
<evidence type="ECO:0000313" key="2">
    <source>
        <dbReference type="Proteomes" id="UP000324800"/>
    </source>
</evidence>
<dbReference type="EMBL" id="SNRW01024508">
    <property type="protein sequence ID" value="KAA6362216.1"/>
    <property type="molecule type" value="Genomic_DNA"/>
</dbReference>
<dbReference type="Proteomes" id="UP000324800">
    <property type="component" value="Unassembled WGS sequence"/>
</dbReference>
<sequence length="89" mass="10134">MKSGSIGSVQPINKNIGLAFGKPEYISEIFPVSPPKIDLQQIPLDEKIDHTKDHKIQRRRLETAIVNTKVELNITDQSYPCSKYVQRID</sequence>
<gene>
    <name evidence="1" type="ORF">EZS28_042259</name>
</gene>